<dbReference type="Proteomes" id="UP000092668">
    <property type="component" value="Unassembled WGS sequence"/>
</dbReference>
<name>A0A1B8SL69_9MYCO</name>
<reference evidence="1 2" key="1">
    <citation type="submission" date="2015-06" db="EMBL/GenBank/DDBJ databases">
        <title>Genome sequence of Mycobacterium kumamotonense strain Roo.</title>
        <authorList>
            <person name="Greninger A.L."/>
            <person name="Cunningham G."/>
            <person name="Miller S."/>
        </authorList>
    </citation>
    <scope>NUCLEOTIDE SEQUENCE [LARGE SCALE GENOMIC DNA]</scope>
    <source>
        <strain evidence="1 2">Roo</strain>
    </source>
</reference>
<proteinExistence type="predicted"/>
<organism evidence="1 2">
    <name type="scientific">Mycolicibacter kumamotonensis</name>
    <dbReference type="NCBI Taxonomy" id="354243"/>
    <lineage>
        <taxon>Bacteria</taxon>
        <taxon>Bacillati</taxon>
        <taxon>Actinomycetota</taxon>
        <taxon>Actinomycetes</taxon>
        <taxon>Mycobacteriales</taxon>
        <taxon>Mycobacteriaceae</taxon>
        <taxon>Mycolicibacter</taxon>
    </lineage>
</organism>
<dbReference type="EMBL" id="LFOE01000001">
    <property type="protein sequence ID" value="OBY33485.1"/>
    <property type="molecule type" value="Genomic_DNA"/>
</dbReference>
<protein>
    <recommendedName>
        <fullName evidence="3">Exo-alpha-sialidase</fullName>
    </recommendedName>
</protein>
<sequence>MGTVRTPRPAEALDADGISVITTNRSTDDLSAGSIYDLDNFAAAQPVHFHPTRPGVFVMLFSRRWHDATLSASDVGSYSTYTEDATPGWTQIDSAGYSTMIGQSYAIPHASGTLVAACSRDTTYLYALSATGDTGLIQHLRYDPQRVQMLSAQAEPMQPVTSSTGESVSFHRGVYLTNDSIVVIGSGADTNQLYLRKKHWSRIGVNRTASDTPGQITDPTWRYGVGESAWSADPGEMAPLDITTHGPVSTATYRDSLMISTVEIDADTGAASARVWARRPGKTPWTKQADSVPLGSTADGSYAGGTLEFQPNLRCTDTTIAIPYTTTVKSVGTSSKLTVAWGTWLVLI</sequence>
<dbReference type="RefSeq" id="WP_065286755.1">
    <property type="nucleotide sequence ID" value="NZ_LFOE01000001.1"/>
</dbReference>
<comment type="caution">
    <text evidence="1">The sequence shown here is derived from an EMBL/GenBank/DDBJ whole genome shotgun (WGS) entry which is preliminary data.</text>
</comment>
<accession>A0A1B8SL69</accession>
<dbReference type="AlphaFoldDB" id="A0A1B8SL69"/>
<evidence type="ECO:0000313" key="2">
    <source>
        <dbReference type="Proteomes" id="UP000092668"/>
    </source>
</evidence>
<gene>
    <name evidence="1" type="ORF">ACT18_00620</name>
</gene>
<evidence type="ECO:0000313" key="1">
    <source>
        <dbReference type="EMBL" id="OBY33485.1"/>
    </source>
</evidence>
<keyword evidence="2" id="KW-1185">Reference proteome</keyword>
<evidence type="ECO:0008006" key="3">
    <source>
        <dbReference type="Google" id="ProtNLM"/>
    </source>
</evidence>